<evidence type="ECO:0000259" key="1">
    <source>
        <dbReference type="Pfam" id="PF16036"/>
    </source>
</evidence>
<evidence type="ECO:0000313" key="2">
    <source>
        <dbReference type="EMBL" id="AXK38368.1"/>
    </source>
</evidence>
<accession>A0A345Y366</accession>
<evidence type="ECO:0000313" key="3">
    <source>
        <dbReference type="Proteomes" id="UP000254537"/>
    </source>
</evidence>
<dbReference type="AlphaFoldDB" id="A0A345Y366"/>
<feature type="domain" description="Chalcone isomerase" evidence="1">
    <location>
        <begin position="63"/>
        <end position="202"/>
    </location>
</feature>
<protein>
    <recommendedName>
        <fullName evidence="1">Chalcone isomerase domain-containing protein</fullName>
    </recommendedName>
</protein>
<organism evidence="2 3">
    <name type="scientific">Crenobacter cavernae</name>
    <dbReference type="NCBI Taxonomy" id="2290923"/>
    <lineage>
        <taxon>Bacteria</taxon>
        <taxon>Pseudomonadati</taxon>
        <taxon>Pseudomonadota</taxon>
        <taxon>Betaproteobacteria</taxon>
        <taxon>Neisseriales</taxon>
        <taxon>Neisseriaceae</taxon>
        <taxon>Crenobacter</taxon>
    </lineage>
</organism>
<sequence>MCAVSTRPSCRCGAFTRLAARPASRADVPMSGSWKSIVLSLALVAAITPVWAALPPPLAGRQPSLKARGSGDMRWAGFKLYEATLYTEAGGVFDWARPFALELRCARDFDGDQIAEVSRGEIDRVRPTPDQRSRWSAAVRRLFPSLNAGDVIVGAMDAGGVAFWHNGRFLGRVNEPAFARRFFGIWLDAATSEPDLRESLLGRKR</sequence>
<proteinExistence type="predicted"/>
<dbReference type="InterPro" id="IPR016087">
    <property type="entry name" value="Chalcone_isomerase"/>
</dbReference>
<reference evidence="2 3" key="1">
    <citation type="submission" date="2018-07" db="EMBL/GenBank/DDBJ databases">
        <title>Crenobacter cavernae sp. nov., isolated from a karst cave.</title>
        <authorList>
            <person name="Zhu H."/>
        </authorList>
    </citation>
    <scope>NUCLEOTIDE SEQUENCE [LARGE SCALE GENOMIC DNA]</scope>
    <source>
        <strain evidence="2 3">K1W11S-77</strain>
    </source>
</reference>
<gene>
    <name evidence="2" type="ORF">DWG20_02400</name>
</gene>
<dbReference type="Pfam" id="PF16036">
    <property type="entry name" value="Chalcone_3"/>
    <property type="match status" value="1"/>
</dbReference>
<dbReference type="KEGG" id="ccah:DWG20_02400"/>
<name>A0A345Y366_9NEIS</name>
<dbReference type="Proteomes" id="UP000254537">
    <property type="component" value="Chromosome"/>
</dbReference>
<dbReference type="OrthoDB" id="8527419at2"/>
<dbReference type="EMBL" id="CP031337">
    <property type="protein sequence ID" value="AXK38368.1"/>
    <property type="molecule type" value="Genomic_DNA"/>
</dbReference>